<evidence type="ECO:0000256" key="1">
    <source>
        <dbReference type="ARBA" id="ARBA00022460"/>
    </source>
</evidence>
<feature type="region of interest" description="Disordered" evidence="3">
    <location>
        <begin position="276"/>
        <end position="301"/>
    </location>
</feature>
<feature type="region of interest" description="Disordered" evidence="3">
    <location>
        <begin position="394"/>
        <end position="414"/>
    </location>
</feature>
<name>A0A6G0Z6H6_APHCR</name>
<keyword evidence="6" id="KW-1185">Reference proteome</keyword>
<dbReference type="AlphaFoldDB" id="A0A6G0Z6H6"/>
<dbReference type="GO" id="GO:0062129">
    <property type="term" value="C:chitin-based extracellular matrix"/>
    <property type="evidence" value="ECO:0007669"/>
    <property type="project" value="TreeGrafter"/>
</dbReference>
<dbReference type="PROSITE" id="PS51155">
    <property type="entry name" value="CHIT_BIND_RR_2"/>
    <property type="match status" value="1"/>
</dbReference>
<dbReference type="Pfam" id="PF00379">
    <property type="entry name" value="Chitin_bind_4"/>
    <property type="match status" value="1"/>
</dbReference>
<comment type="caution">
    <text evidence="5">The sequence shown here is derived from an EMBL/GenBank/DDBJ whole genome shotgun (WGS) entry which is preliminary data.</text>
</comment>
<protein>
    <submittedName>
        <fullName evidence="5">RNA polymerase II degradation factor 1-like</fullName>
    </submittedName>
</protein>
<dbReference type="GO" id="GO:0008010">
    <property type="term" value="F:structural constituent of chitin-based larval cuticle"/>
    <property type="evidence" value="ECO:0007669"/>
    <property type="project" value="TreeGrafter"/>
</dbReference>
<evidence type="ECO:0000256" key="2">
    <source>
        <dbReference type="PROSITE-ProRule" id="PRU00497"/>
    </source>
</evidence>
<dbReference type="PROSITE" id="PS00233">
    <property type="entry name" value="CHIT_BIND_RR_1"/>
    <property type="match status" value="1"/>
</dbReference>
<feature type="compositionally biased region" description="Polar residues" evidence="3">
    <location>
        <begin position="198"/>
        <end position="209"/>
    </location>
</feature>
<evidence type="ECO:0000313" key="5">
    <source>
        <dbReference type="EMBL" id="KAF0766324.1"/>
    </source>
</evidence>
<feature type="region of interest" description="Disordered" evidence="3">
    <location>
        <begin position="177"/>
        <end position="210"/>
    </location>
</feature>
<dbReference type="InterPro" id="IPR000618">
    <property type="entry name" value="Insect_cuticle"/>
</dbReference>
<keyword evidence="4" id="KW-0732">Signal</keyword>
<dbReference type="InterPro" id="IPR050468">
    <property type="entry name" value="Cuticle_Struct_Prot"/>
</dbReference>
<evidence type="ECO:0000256" key="4">
    <source>
        <dbReference type="SAM" id="SignalP"/>
    </source>
</evidence>
<evidence type="ECO:0000256" key="3">
    <source>
        <dbReference type="SAM" id="MobiDB-lite"/>
    </source>
</evidence>
<feature type="signal peptide" evidence="4">
    <location>
        <begin position="1"/>
        <end position="18"/>
    </location>
</feature>
<gene>
    <name evidence="5" type="ORF">FWK35_00011317</name>
</gene>
<dbReference type="PANTHER" id="PTHR10380">
    <property type="entry name" value="CUTICLE PROTEIN"/>
    <property type="match status" value="1"/>
</dbReference>
<reference evidence="5 6" key="1">
    <citation type="submission" date="2019-08" db="EMBL/GenBank/DDBJ databases">
        <title>Whole genome of Aphis craccivora.</title>
        <authorList>
            <person name="Voronova N.V."/>
            <person name="Shulinski R.S."/>
            <person name="Bandarenka Y.V."/>
            <person name="Zhorov D.G."/>
            <person name="Warner D."/>
        </authorList>
    </citation>
    <scope>NUCLEOTIDE SEQUENCE [LARGE SCALE GENOMIC DNA]</scope>
    <source>
        <strain evidence="5">180601</strain>
        <tissue evidence="5">Whole Body</tissue>
    </source>
</reference>
<dbReference type="Proteomes" id="UP000478052">
    <property type="component" value="Unassembled WGS sequence"/>
</dbReference>
<proteinExistence type="predicted"/>
<dbReference type="PANTHER" id="PTHR10380:SF173">
    <property type="entry name" value="CUTICULAR PROTEIN 47EF, ISOFORM C-RELATED"/>
    <property type="match status" value="1"/>
</dbReference>
<dbReference type="EMBL" id="VUJU01001218">
    <property type="protein sequence ID" value="KAF0766324.1"/>
    <property type="molecule type" value="Genomic_DNA"/>
</dbReference>
<organism evidence="5 6">
    <name type="scientific">Aphis craccivora</name>
    <name type="common">Cowpea aphid</name>
    <dbReference type="NCBI Taxonomy" id="307492"/>
    <lineage>
        <taxon>Eukaryota</taxon>
        <taxon>Metazoa</taxon>
        <taxon>Ecdysozoa</taxon>
        <taxon>Arthropoda</taxon>
        <taxon>Hexapoda</taxon>
        <taxon>Insecta</taxon>
        <taxon>Pterygota</taxon>
        <taxon>Neoptera</taxon>
        <taxon>Paraneoptera</taxon>
        <taxon>Hemiptera</taxon>
        <taxon>Sternorrhyncha</taxon>
        <taxon>Aphidomorpha</taxon>
        <taxon>Aphidoidea</taxon>
        <taxon>Aphididae</taxon>
        <taxon>Aphidini</taxon>
        <taxon>Aphis</taxon>
        <taxon>Aphis</taxon>
    </lineage>
</organism>
<accession>A0A6G0Z6H6</accession>
<feature type="chain" id="PRO_5026089015" evidence="4">
    <location>
        <begin position="19"/>
        <end position="414"/>
    </location>
</feature>
<sequence>MGKYTLMSLLVTCLSVAADPLKQKPQTLNSLPAKNSQQQVANELKPDFVPIYLYARENSLDGDYNFKNLRYETGNGIFAEERGVMLNKGTENEANSVVGSYKYISPEGVPIEVTYTAGVDGFRAYGAHLPVGPPAASNLPKSLAFKNVAQTTAFARPQFRTVSSDSPNDGRQVLLEDQRKTVSEPSQVQPEQLLVRSEQPQLKSEQPQVPRTVEQVGADQVANDVAEQSQNVLFVGREPTEKPVETIVRASVAAADQSQGSLTGNVQDYYQQSRGQPIPELQPTYPGLQSRPAPQPSVVQRFEPPRSVAPSVVPILQTVPQAVQTQPKVVPVLQRLVPGGYQQQQQPQQQQMLQLNQFNARPVVQQPPFNQQQRPGPVRQFSIEPQQMWYVPNNPQGRYFQMPPMQRTLGSPKY</sequence>
<dbReference type="InterPro" id="IPR031311">
    <property type="entry name" value="CHIT_BIND_RR_consensus"/>
</dbReference>
<evidence type="ECO:0000313" key="6">
    <source>
        <dbReference type="Proteomes" id="UP000478052"/>
    </source>
</evidence>
<keyword evidence="1 2" id="KW-0193">Cuticle</keyword>
<dbReference type="OrthoDB" id="6379191at2759"/>